<protein>
    <submittedName>
        <fullName evidence="1">Uncharacterized protein</fullName>
    </submittedName>
</protein>
<evidence type="ECO:0000313" key="2">
    <source>
        <dbReference type="Proteomes" id="UP000198650"/>
    </source>
</evidence>
<reference evidence="2" key="1">
    <citation type="submission" date="2016-10" db="EMBL/GenBank/DDBJ databases">
        <authorList>
            <person name="Varghese N."/>
            <person name="Submissions S."/>
        </authorList>
    </citation>
    <scope>NUCLEOTIDE SEQUENCE [LARGE SCALE GENOMIC DNA]</scope>
    <source>
        <strain evidence="2">M1</strain>
    </source>
</reference>
<dbReference type="STRING" id="186116.SAMN05192569_102011"/>
<keyword evidence="2" id="KW-1185">Reference proteome</keyword>
<accession>A0A1I0TBF8</accession>
<proteinExistence type="predicted"/>
<dbReference type="Proteomes" id="UP000198650">
    <property type="component" value="Unassembled WGS sequence"/>
</dbReference>
<dbReference type="EMBL" id="FOJS01000020">
    <property type="protein sequence ID" value="SFA49118.1"/>
    <property type="molecule type" value="Genomic_DNA"/>
</dbReference>
<name>A0A1I0TBF8_9BACL</name>
<organism evidence="1 2">
    <name type="scientific">Parageobacillus thermantarcticus</name>
    <dbReference type="NCBI Taxonomy" id="186116"/>
    <lineage>
        <taxon>Bacteria</taxon>
        <taxon>Bacillati</taxon>
        <taxon>Bacillota</taxon>
        <taxon>Bacilli</taxon>
        <taxon>Bacillales</taxon>
        <taxon>Anoxybacillaceae</taxon>
        <taxon>Parageobacillus</taxon>
    </lineage>
</organism>
<dbReference type="AlphaFoldDB" id="A0A1I0TBF8"/>
<sequence length="137" mass="15545">MAEQPISSRQCCLLLKGCSVVIFLQPRKCALGAAIFIPGGEQKLLMELFYGNERLECHFHAGRRAKMENNESMSGYFHAWAASKSLPADVLFFDKDRRHSSAVFLCSIKLTSQVQLRQTSFQNMYKCIIVLLENHSL</sequence>
<evidence type="ECO:0000313" key="1">
    <source>
        <dbReference type="EMBL" id="SFA49118.1"/>
    </source>
</evidence>
<gene>
    <name evidence="1" type="ORF">SAMN05192569_102011</name>
</gene>